<feature type="compositionally biased region" description="Basic and acidic residues" evidence="1">
    <location>
        <begin position="362"/>
        <end position="373"/>
    </location>
</feature>
<keyword evidence="2" id="KW-0472">Membrane</keyword>
<dbReference type="STRING" id="478744.SAMN05444359_11736"/>
<organism evidence="3 4">
    <name type="scientific">Neolewinella agarilytica</name>
    <dbReference type="NCBI Taxonomy" id="478744"/>
    <lineage>
        <taxon>Bacteria</taxon>
        <taxon>Pseudomonadati</taxon>
        <taxon>Bacteroidota</taxon>
        <taxon>Saprospiria</taxon>
        <taxon>Saprospirales</taxon>
        <taxon>Lewinellaceae</taxon>
        <taxon>Neolewinella</taxon>
    </lineage>
</organism>
<protein>
    <recommendedName>
        <fullName evidence="5">DUF748 domain-containing protein</fullName>
    </recommendedName>
</protein>
<name>A0A1H9JF96_9BACT</name>
<sequence length="390" mass="43814">MNSRLRFLRRKRFLIPAVLLVTLLIFRLFLPTLVKNYVNKVLAEIPGYYGQVEDIDIALIRGAYVIKGMYLNVSDGQTQVPFMKLPETDISVEWKSLFKGRIVSEIHLMNPSVIYLLEDQESITTQEAPTTDDWTKAITDLVPIDINHFKIVNGKLAYVEVNAEPNIDLQITDLMLVADNLSNVVATEHTLPSPISATGKSFGGGEVSLEGQMNLLKEIPDMDMTFSLQNADAMALNDWTNQYVGIDFASGTFEVASEIAIADGFIKGYVKPLLIEGKLISKEDSFTEVIWEGFLGFFKFLFTNQKTETLATEVPFSGDLNGPDVKVWPTITNLLENAWIQAFTTKPDESIDYQDALEGADGGEKTKKELRQERRAKRKAEKEKEKAENQ</sequence>
<evidence type="ECO:0000313" key="4">
    <source>
        <dbReference type="Proteomes" id="UP000199021"/>
    </source>
</evidence>
<evidence type="ECO:0000313" key="3">
    <source>
        <dbReference type="EMBL" id="SEQ85458.1"/>
    </source>
</evidence>
<dbReference type="Proteomes" id="UP000199021">
    <property type="component" value="Unassembled WGS sequence"/>
</dbReference>
<keyword evidence="2" id="KW-1133">Transmembrane helix</keyword>
<dbReference type="EMBL" id="FOFB01000017">
    <property type="protein sequence ID" value="SEQ85458.1"/>
    <property type="molecule type" value="Genomic_DNA"/>
</dbReference>
<keyword evidence="4" id="KW-1185">Reference proteome</keyword>
<feature type="transmembrane region" description="Helical" evidence="2">
    <location>
        <begin position="12"/>
        <end position="30"/>
    </location>
</feature>
<dbReference type="Pfam" id="PF05359">
    <property type="entry name" value="DUF748"/>
    <property type="match status" value="1"/>
</dbReference>
<dbReference type="InParanoid" id="A0A1H9JF96"/>
<feature type="compositionally biased region" description="Basic and acidic residues" evidence="1">
    <location>
        <begin position="380"/>
        <end position="390"/>
    </location>
</feature>
<gene>
    <name evidence="3" type="ORF">SAMN05444359_11736</name>
</gene>
<evidence type="ECO:0008006" key="5">
    <source>
        <dbReference type="Google" id="ProtNLM"/>
    </source>
</evidence>
<dbReference type="OrthoDB" id="9771783at2"/>
<dbReference type="AlphaFoldDB" id="A0A1H9JF96"/>
<feature type="region of interest" description="Disordered" evidence="1">
    <location>
        <begin position="354"/>
        <end position="390"/>
    </location>
</feature>
<dbReference type="RefSeq" id="WP_090170035.1">
    <property type="nucleotide sequence ID" value="NZ_FOFB01000017.1"/>
</dbReference>
<evidence type="ECO:0000256" key="1">
    <source>
        <dbReference type="SAM" id="MobiDB-lite"/>
    </source>
</evidence>
<accession>A0A1H9JF96</accession>
<keyword evidence="2" id="KW-0812">Transmembrane</keyword>
<evidence type="ECO:0000256" key="2">
    <source>
        <dbReference type="SAM" id="Phobius"/>
    </source>
</evidence>
<proteinExistence type="predicted"/>
<reference evidence="4" key="1">
    <citation type="submission" date="2016-10" db="EMBL/GenBank/DDBJ databases">
        <authorList>
            <person name="Varghese N."/>
            <person name="Submissions S."/>
        </authorList>
    </citation>
    <scope>NUCLEOTIDE SEQUENCE [LARGE SCALE GENOMIC DNA]</scope>
    <source>
        <strain evidence="4">DSM 24740</strain>
    </source>
</reference>
<dbReference type="InterPro" id="IPR008023">
    <property type="entry name" value="DUF748"/>
</dbReference>